<name>A0ACC1YEH0_MELAZ</name>
<protein>
    <submittedName>
        <fullName evidence="1">TMV resistance protein N-like</fullName>
    </submittedName>
</protein>
<dbReference type="Proteomes" id="UP001164539">
    <property type="component" value="Chromosome 4"/>
</dbReference>
<dbReference type="EMBL" id="CM051397">
    <property type="protein sequence ID" value="KAJ4721637.1"/>
    <property type="molecule type" value="Genomic_DNA"/>
</dbReference>
<sequence>MACTVEKTFFEKELNSRRYFRVVIPGSKIPKWFRYQNEGSSITIAKPPDSFYNKNKLVGYVICSIFHVNRHPAKVRSPCSYRKHELVCCLKYGKMEFSSFYYYLWFREELVQGVSDHLWLFYLSNQQLSRSHWQFESNDIELAFQPNCYSCPEVEVKRCGSIRFMLVKLKS</sequence>
<comment type="caution">
    <text evidence="1">The sequence shown here is derived from an EMBL/GenBank/DDBJ whole genome shotgun (WGS) entry which is preliminary data.</text>
</comment>
<keyword evidence="2" id="KW-1185">Reference proteome</keyword>
<proteinExistence type="predicted"/>
<evidence type="ECO:0000313" key="2">
    <source>
        <dbReference type="Proteomes" id="UP001164539"/>
    </source>
</evidence>
<accession>A0ACC1YEH0</accession>
<evidence type="ECO:0000313" key="1">
    <source>
        <dbReference type="EMBL" id="KAJ4721637.1"/>
    </source>
</evidence>
<gene>
    <name evidence="1" type="ORF">OWV82_009302</name>
</gene>
<reference evidence="1 2" key="1">
    <citation type="journal article" date="2023" name="Science">
        <title>Complex scaffold remodeling in plant triterpene biosynthesis.</title>
        <authorList>
            <person name="De La Pena R."/>
            <person name="Hodgson H."/>
            <person name="Liu J.C."/>
            <person name="Stephenson M.J."/>
            <person name="Martin A.C."/>
            <person name="Owen C."/>
            <person name="Harkess A."/>
            <person name="Leebens-Mack J."/>
            <person name="Jimenez L.E."/>
            <person name="Osbourn A."/>
            <person name="Sattely E.S."/>
        </authorList>
    </citation>
    <scope>NUCLEOTIDE SEQUENCE [LARGE SCALE GENOMIC DNA]</scope>
    <source>
        <strain evidence="2">cv. JPN11</strain>
        <tissue evidence="1">Leaf</tissue>
    </source>
</reference>
<organism evidence="1 2">
    <name type="scientific">Melia azedarach</name>
    <name type="common">Chinaberry tree</name>
    <dbReference type="NCBI Taxonomy" id="155640"/>
    <lineage>
        <taxon>Eukaryota</taxon>
        <taxon>Viridiplantae</taxon>
        <taxon>Streptophyta</taxon>
        <taxon>Embryophyta</taxon>
        <taxon>Tracheophyta</taxon>
        <taxon>Spermatophyta</taxon>
        <taxon>Magnoliopsida</taxon>
        <taxon>eudicotyledons</taxon>
        <taxon>Gunneridae</taxon>
        <taxon>Pentapetalae</taxon>
        <taxon>rosids</taxon>
        <taxon>malvids</taxon>
        <taxon>Sapindales</taxon>
        <taxon>Meliaceae</taxon>
        <taxon>Melia</taxon>
    </lineage>
</organism>